<dbReference type="Proteomes" id="UP000570166">
    <property type="component" value="Unassembled WGS sequence"/>
</dbReference>
<gene>
    <name evidence="2" type="ORF">HZF05_11990</name>
</gene>
<evidence type="ECO:0000313" key="3">
    <source>
        <dbReference type="Proteomes" id="UP000570166"/>
    </source>
</evidence>
<sequence>MDAMPTATEILAANNDAVTAATRCLDRIAAREEAVRAWAYLDPAAALKTAVALDAGPRGALHGVPIGVKDVILTRDMPTRYNSPIHDEPATSADAGCVAVLRAAGALMLGKTETVEFAATGTKAPTRNPHALDHTPGGSSSGSAAAVADGHVPIALATQTGGSIIRPASYCGIWGIKPTWGLVSNEGAKSFAPSLDTIGWYARSADDLSLILDRFDPEPARSATLAGARIGIARTPYWAEAGPATRDAIARTEQALRNAGAVIEEVALPDDEWSDIARVHDLVMHAEGGAAFLAADVTGGDGLHANMRAMVSARTASNRQRLVEAYDKAAAWRRAFDALAGGYDAILTPSTVAEAPRGLAATGDYLFNGMWTLLHVPCVNVPGCIAANGLPVGVTITGPRFADRRVLAMAAAIGALLSG</sequence>
<proteinExistence type="predicted"/>
<dbReference type="GO" id="GO:0003824">
    <property type="term" value="F:catalytic activity"/>
    <property type="evidence" value="ECO:0007669"/>
    <property type="project" value="InterPro"/>
</dbReference>
<evidence type="ECO:0000313" key="2">
    <source>
        <dbReference type="EMBL" id="MBA2934818.1"/>
    </source>
</evidence>
<dbReference type="InterPro" id="IPR000120">
    <property type="entry name" value="Amidase"/>
</dbReference>
<dbReference type="Gene3D" id="3.90.1300.10">
    <property type="entry name" value="Amidase signature (AS) domain"/>
    <property type="match status" value="1"/>
</dbReference>
<dbReference type="PANTHER" id="PTHR11895:SF151">
    <property type="entry name" value="GLUTAMYL-TRNA(GLN) AMIDOTRANSFERASE SUBUNIT A"/>
    <property type="match status" value="1"/>
</dbReference>
<feature type="domain" description="Amidase" evidence="1">
    <location>
        <begin position="22"/>
        <end position="407"/>
    </location>
</feature>
<dbReference type="SUPFAM" id="SSF75304">
    <property type="entry name" value="Amidase signature (AS) enzymes"/>
    <property type="match status" value="1"/>
</dbReference>
<organism evidence="2 3">
    <name type="scientific">Sphingomonas chungangi</name>
    <dbReference type="NCBI Taxonomy" id="2683589"/>
    <lineage>
        <taxon>Bacteria</taxon>
        <taxon>Pseudomonadati</taxon>
        <taxon>Pseudomonadota</taxon>
        <taxon>Alphaproteobacteria</taxon>
        <taxon>Sphingomonadales</taxon>
        <taxon>Sphingomonadaceae</taxon>
        <taxon>Sphingomonas</taxon>
    </lineage>
</organism>
<accession>A0A838LBF1</accession>
<dbReference type="AlphaFoldDB" id="A0A838LBF1"/>
<dbReference type="Pfam" id="PF01425">
    <property type="entry name" value="Amidase"/>
    <property type="match status" value="1"/>
</dbReference>
<name>A0A838LBF1_9SPHN</name>
<dbReference type="EMBL" id="JACEIB010000007">
    <property type="protein sequence ID" value="MBA2934818.1"/>
    <property type="molecule type" value="Genomic_DNA"/>
</dbReference>
<evidence type="ECO:0000259" key="1">
    <source>
        <dbReference type="Pfam" id="PF01425"/>
    </source>
</evidence>
<dbReference type="RefSeq" id="WP_160366595.1">
    <property type="nucleotide sequence ID" value="NZ_JACEIB010000007.1"/>
</dbReference>
<keyword evidence="3" id="KW-1185">Reference proteome</keyword>
<dbReference type="InterPro" id="IPR023631">
    <property type="entry name" value="Amidase_dom"/>
</dbReference>
<reference evidence="2 3" key="1">
    <citation type="submission" date="2020-07" db="EMBL/GenBank/DDBJ databases">
        <authorList>
            <person name="Sun Q."/>
        </authorList>
    </citation>
    <scope>NUCLEOTIDE SEQUENCE [LARGE SCALE GENOMIC DNA]</scope>
    <source>
        <strain evidence="2 3">CGMCC 1.13654</strain>
    </source>
</reference>
<comment type="caution">
    <text evidence="2">The sequence shown here is derived from an EMBL/GenBank/DDBJ whole genome shotgun (WGS) entry which is preliminary data.</text>
</comment>
<dbReference type="PANTHER" id="PTHR11895">
    <property type="entry name" value="TRANSAMIDASE"/>
    <property type="match status" value="1"/>
</dbReference>
<protein>
    <submittedName>
        <fullName evidence="2">Amidase</fullName>
    </submittedName>
</protein>
<dbReference type="InterPro" id="IPR036928">
    <property type="entry name" value="AS_sf"/>
</dbReference>